<gene>
    <name evidence="1" type="ORF">GCM10023147_34340</name>
</gene>
<evidence type="ECO:0000313" key="1">
    <source>
        <dbReference type="EMBL" id="GAA4398260.1"/>
    </source>
</evidence>
<organism evidence="1 2">
    <name type="scientific">Tsukamurella soli</name>
    <dbReference type="NCBI Taxonomy" id="644556"/>
    <lineage>
        <taxon>Bacteria</taxon>
        <taxon>Bacillati</taxon>
        <taxon>Actinomycetota</taxon>
        <taxon>Actinomycetes</taxon>
        <taxon>Mycobacteriales</taxon>
        <taxon>Tsukamurellaceae</taxon>
        <taxon>Tsukamurella</taxon>
    </lineage>
</organism>
<name>A0ABP8JZ82_9ACTN</name>
<proteinExistence type="predicted"/>
<evidence type="ECO:0000313" key="2">
    <source>
        <dbReference type="Proteomes" id="UP001500635"/>
    </source>
</evidence>
<dbReference type="EMBL" id="BAABFR010000061">
    <property type="protein sequence ID" value="GAA4398260.1"/>
    <property type="molecule type" value="Genomic_DNA"/>
</dbReference>
<sequence length="60" mass="6713">MIMGSIEESAAARAKADFHLWGMTPHNRRISAQIVVEVARRKGEEPEQWVLDVAEGRLPA</sequence>
<keyword evidence="2" id="KW-1185">Reference proteome</keyword>
<protein>
    <recommendedName>
        <fullName evidence="3">Transposase</fullName>
    </recommendedName>
</protein>
<comment type="caution">
    <text evidence="1">The sequence shown here is derived from an EMBL/GenBank/DDBJ whole genome shotgun (WGS) entry which is preliminary data.</text>
</comment>
<evidence type="ECO:0008006" key="3">
    <source>
        <dbReference type="Google" id="ProtNLM"/>
    </source>
</evidence>
<dbReference type="Proteomes" id="UP001500635">
    <property type="component" value="Unassembled WGS sequence"/>
</dbReference>
<accession>A0ABP8JZ82</accession>
<reference evidence="2" key="1">
    <citation type="journal article" date="2019" name="Int. J. Syst. Evol. Microbiol.">
        <title>The Global Catalogue of Microorganisms (GCM) 10K type strain sequencing project: providing services to taxonomists for standard genome sequencing and annotation.</title>
        <authorList>
            <consortium name="The Broad Institute Genomics Platform"/>
            <consortium name="The Broad Institute Genome Sequencing Center for Infectious Disease"/>
            <person name="Wu L."/>
            <person name="Ma J."/>
        </authorList>
    </citation>
    <scope>NUCLEOTIDE SEQUENCE [LARGE SCALE GENOMIC DNA]</scope>
    <source>
        <strain evidence="2">JCM 17688</strain>
    </source>
</reference>